<keyword evidence="4 7" id="KW-0812">Transmembrane</keyword>
<feature type="transmembrane region" description="Helical" evidence="7">
    <location>
        <begin position="14"/>
        <end position="35"/>
    </location>
</feature>
<feature type="transmembrane region" description="Helical" evidence="7">
    <location>
        <begin position="119"/>
        <end position="137"/>
    </location>
</feature>
<dbReference type="Proteomes" id="UP000092578">
    <property type="component" value="Unassembled WGS sequence"/>
</dbReference>
<dbReference type="InterPro" id="IPR058533">
    <property type="entry name" value="Cation_efflux_TM"/>
</dbReference>
<evidence type="ECO:0000259" key="8">
    <source>
        <dbReference type="Pfam" id="PF01545"/>
    </source>
</evidence>
<dbReference type="InterPro" id="IPR027469">
    <property type="entry name" value="Cation_efflux_TMD_sf"/>
</dbReference>
<feature type="domain" description="Cation efflux protein transmembrane" evidence="8">
    <location>
        <begin position="15"/>
        <end position="206"/>
    </location>
</feature>
<protein>
    <submittedName>
        <fullName evidence="10">Transporter</fullName>
    </submittedName>
</protein>
<evidence type="ECO:0000256" key="1">
    <source>
        <dbReference type="ARBA" id="ARBA00004141"/>
    </source>
</evidence>
<dbReference type="Pfam" id="PF16916">
    <property type="entry name" value="ZT_dimer"/>
    <property type="match status" value="1"/>
</dbReference>
<dbReference type="RefSeq" id="WP_049665536.1">
    <property type="nucleotide sequence ID" value="NZ_MAYT01000012.1"/>
</dbReference>
<evidence type="ECO:0000256" key="6">
    <source>
        <dbReference type="ARBA" id="ARBA00023136"/>
    </source>
</evidence>
<dbReference type="NCBIfam" id="TIGR01297">
    <property type="entry name" value="CDF"/>
    <property type="match status" value="1"/>
</dbReference>
<comment type="caution">
    <text evidence="10">The sequence shown here is derived from an EMBL/GenBank/DDBJ whole genome shotgun (WGS) entry which is preliminary data.</text>
</comment>
<dbReference type="SUPFAM" id="SSF161111">
    <property type="entry name" value="Cation efflux protein transmembrane domain-like"/>
    <property type="match status" value="1"/>
</dbReference>
<evidence type="ECO:0000256" key="3">
    <source>
        <dbReference type="ARBA" id="ARBA00022448"/>
    </source>
</evidence>
<dbReference type="FunFam" id="1.20.1510.10:FF:000006">
    <property type="entry name" value="Divalent cation efflux transporter"/>
    <property type="match status" value="1"/>
</dbReference>
<evidence type="ECO:0000256" key="2">
    <source>
        <dbReference type="ARBA" id="ARBA00008114"/>
    </source>
</evidence>
<name>A0A1B9AXP9_9BACI</name>
<keyword evidence="5 7" id="KW-1133">Transmembrane helix</keyword>
<reference evidence="11" key="1">
    <citation type="submission" date="2016-05" db="EMBL/GenBank/DDBJ databases">
        <authorList>
            <person name="Liu B."/>
            <person name="Wang J."/>
            <person name="Zhu Y."/>
            <person name="Liu G."/>
            <person name="Chen Q."/>
            <person name="Chen Z."/>
            <person name="Lan J."/>
            <person name="Che J."/>
            <person name="Ge C."/>
            <person name="Shi H."/>
            <person name="Pan Z."/>
            <person name="Liu X."/>
        </authorList>
    </citation>
    <scope>NUCLEOTIDE SEQUENCE [LARGE SCALE GENOMIC DNA]</scope>
    <source>
        <strain evidence="11">FJAT-27215</strain>
    </source>
</reference>
<dbReference type="InterPro" id="IPR027470">
    <property type="entry name" value="Cation_efflux_CTD"/>
</dbReference>
<dbReference type="AlphaFoldDB" id="A0A1B9AXP9"/>
<dbReference type="GO" id="GO:0016020">
    <property type="term" value="C:membrane"/>
    <property type="evidence" value="ECO:0007669"/>
    <property type="project" value="UniProtKB-SubCell"/>
</dbReference>
<dbReference type="InterPro" id="IPR050291">
    <property type="entry name" value="CDF_Transporter"/>
</dbReference>
<dbReference type="Gene3D" id="3.30.70.1350">
    <property type="entry name" value="Cation efflux protein, cytoplasmic domain"/>
    <property type="match status" value="1"/>
</dbReference>
<keyword evidence="6 7" id="KW-0472">Membrane</keyword>
<gene>
    <name evidence="10" type="ORF">A8F95_04730</name>
</gene>
<evidence type="ECO:0000259" key="9">
    <source>
        <dbReference type="Pfam" id="PF16916"/>
    </source>
</evidence>
<dbReference type="PANTHER" id="PTHR43840:SF50">
    <property type="entry name" value="MANGANESE EFFLUX SYSTEM PROTEIN MNES"/>
    <property type="match status" value="1"/>
</dbReference>
<dbReference type="Gene3D" id="1.20.1510.10">
    <property type="entry name" value="Cation efflux protein transmembrane domain"/>
    <property type="match status" value="1"/>
</dbReference>
<feature type="transmembrane region" description="Helical" evidence="7">
    <location>
        <begin position="77"/>
        <end position="99"/>
    </location>
</feature>
<dbReference type="Pfam" id="PF01545">
    <property type="entry name" value="Cation_efflux"/>
    <property type="match status" value="1"/>
</dbReference>
<feature type="domain" description="Cation efflux protein cytoplasmic" evidence="9">
    <location>
        <begin position="211"/>
        <end position="286"/>
    </location>
</feature>
<dbReference type="GO" id="GO:0008324">
    <property type="term" value="F:monoatomic cation transmembrane transporter activity"/>
    <property type="evidence" value="ECO:0007669"/>
    <property type="project" value="InterPro"/>
</dbReference>
<comment type="subcellular location">
    <subcellularLocation>
        <location evidence="1">Membrane</location>
        <topology evidence="1">Multi-pass membrane protein</topology>
    </subcellularLocation>
</comment>
<dbReference type="EMBL" id="MAYT01000012">
    <property type="protein sequence ID" value="OCA88755.1"/>
    <property type="molecule type" value="Genomic_DNA"/>
</dbReference>
<evidence type="ECO:0000256" key="4">
    <source>
        <dbReference type="ARBA" id="ARBA00022692"/>
    </source>
</evidence>
<accession>A0A1B9AXP9</accession>
<dbReference type="PANTHER" id="PTHR43840">
    <property type="entry name" value="MITOCHONDRIAL METAL TRANSPORTER 1-RELATED"/>
    <property type="match status" value="1"/>
</dbReference>
<feature type="transmembrane region" description="Helical" evidence="7">
    <location>
        <begin position="158"/>
        <end position="176"/>
    </location>
</feature>
<keyword evidence="11" id="KW-1185">Reference proteome</keyword>
<proteinExistence type="inferred from homology"/>
<dbReference type="InterPro" id="IPR036837">
    <property type="entry name" value="Cation_efflux_CTD_sf"/>
</dbReference>
<feature type="transmembrane region" description="Helical" evidence="7">
    <location>
        <begin position="47"/>
        <end position="65"/>
    </location>
</feature>
<sequence length="292" mass="31989">MDTYNDLKQGEKGAWLSIFAYIFLSVLKLAVGYVGHSKALQADGLNNTTDVIASIAILIGLKIARKPPDADHQYGHFRAETIASLIAAFIMISVGFQVLFEAGRSFFLEEDTKPDMLTAWTAVFCAVIMYAVYRYNLHLAKKIKSQSIMAAAQDNRSDALVSIGAFIGITGTQFGLSWLDTVTAFIVGLLIIKTAWDIFKDATHALTDGFDQELIGEIRATVALVSGVQQVRSVKARMHGNATLVDVTVAVDPRLNVVDSHLITEQIEDILLKKYDVQYAVVHIEPGISLQP</sequence>
<comment type="similarity">
    <text evidence="2">Belongs to the cation diffusion facilitator (CDF) transporter (TC 2.A.4) family.</text>
</comment>
<evidence type="ECO:0000313" key="10">
    <source>
        <dbReference type="EMBL" id="OCA88755.1"/>
    </source>
</evidence>
<evidence type="ECO:0000313" key="11">
    <source>
        <dbReference type="Proteomes" id="UP000092578"/>
    </source>
</evidence>
<dbReference type="InterPro" id="IPR002524">
    <property type="entry name" value="Cation_efflux"/>
</dbReference>
<dbReference type="SUPFAM" id="SSF160240">
    <property type="entry name" value="Cation efflux protein cytoplasmic domain-like"/>
    <property type="match status" value="1"/>
</dbReference>
<organism evidence="10 11">
    <name type="scientific">Pseudobacillus wudalianchiensis</name>
    <dbReference type="NCBI Taxonomy" id="1743143"/>
    <lineage>
        <taxon>Bacteria</taxon>
        <taxon>Bacillati</taxon>
        <taxon>Bacillota</taxon>
        <taxon>Bacilli</taxon>
        <taxon>Bacillales</taxon>
        <taxon>Bacillaceae</taxon>
        <taxon>Pseudobacillus</taxon>
    </lineage>
</organism>
<evidence type="ECO:0000256" key="5">
    <source>
        <dbReference type="ARBA" id="ARBA00022989"/>
    </source>
</evidence>
<evidence type="ECO:0000256" key="7">
    <source>
        <dbReference type="SAM" id="Phobius"/>
    </source>
</evidence>
<keyword evidence="3" id="KW-0813">Transport</keyword>